<gene>
    <name evidence="2" type="ORF">YYC_02344</name>
</gene>
<proteinExistence type="predicted"/>
<name>V7PP46_PLAYE</name>
<keyword evidence="3" id="KW-1185">Reference proteome</keyword>
<feature type="compositionally biased region" description="Polar residues" evidence="1">
    <location>
        <begin position="45"/>
        <end position="59"/>
    </location>
</feature>
<reference evidence="2 3" key="1">
    <citation type="submission" date="2013-11" db="EMBL/GenBank/DDBJ databases">
        <title>The Genome Sequence of Plasmodium yoelii 17X.</title>
        <authorList>
            <consortium name="The Broad Institute Genomics Platform"/>
            <consortium name="The Broad Institute Genome Sequencing Center for Infectious Disease"/>
            <person name="Neafsey D."/>
            <person name="Adams J."/>
            <person name="Walker B."/>
            <person name="Young S.K."/>
            <person name="Zeng Q."/>
            <person name="Gargeya S."/>
            <person name="Fitzgerald M."/>
            <person name="Haas B."/>
            <person name="Abouelleil A."/>
            <person name="Alvarado L."/>
            <person name="Chapman S.B."/>
            <person name="Gainer-Dewar J."/>
            <person name="Goldberg J."/>
            <person name="Griggs A."/>
            <person name="Gujja S."/>
            <person name="Hansen M."/>
            <person name="Howarth C."/>
            <person name="Imamovic A."/>
            <person name="Ireland A."/>
            <person name="Larimer J."/>
            <person name="McCowan C."/>
            <person name="Murphy C."/>
            <person name="Pearson M."/>
            <person name="Poon T.W."/>
            <person name="Priest M."/>
            <person name="Roberts A."/>
            <person name="Saif S."/>
            <person name="Shea T."/>
            <person name="Sykes S."/>
            <person name="Wortman J."/>
            <person name="Nusbaum C."/>
            <person name="Birren B."/>
        </authorList>
    </citation>
    <scope>NUCLEOTIDE SEQUENCE [LARGE SCALE GENOMIC DNA]</scope>
    <source>
        <strain evidence="2 3">17X</strain>
    </source>
</reference>
<feature type="region of interest" description="Disordered" evidence="1">
    <location>
        <begin position="41"/>
        <end position="70"/>
    </location>
</feature>
<dbReference type="EMBL" id="KI635759">
    <property type="protein sequence ID" value="ETB60735.1"/>
    <property type="molecule type" value="Genomic_DNA"/>
</dbReference>
<evidence type="ECO:0000313" key="3">
    <source>
        <dbReference type="Proteomes" id="UP000018538"/>
    </source>
</evidence>
<evidence type="ECO:0000256" key="1">
    <source>
        <dbReference type="SAM" id="MobiDB-lite"/>
    </source>
</evidence>
<sequence>MIKNIFIGATKHIHNLYNTTLLNIKNAFEESSSFLKDLSEKENCNQKNGQREPQISMTSPVIKPENSETEVKGNETTGIVFVIWMEKGIEKKNMKKVINLFGVNKTTKTVINSADGKKQIQIIINSSSKKNRLKNI</sequence>
<dbReference type="OrthoDB" id="373239at2759"/>
<evidence type="ECO:0000313" key="2">
    <source>
        <dbReference type="EMBL" id="ETB60735.1"/>
    </source>
</evidence>
<accession>V7PP46</accession>
<organism evidence="2 3">
    <name type="scientific">Plasmodium yoelii 17X</name>
    <dbReference type="NCBI Taxonomy" id="1323249"/>
    <lineage>
        <taxon>Eukaryota</taxon>
        <taxon>Sar</taxon>
        <taxon>Alveolata</taxon>
        <taxon>Apicomplexa</taxon>
        <taxon>Aconoidasida</taxon>
        <taxon>Haemosporida</taxon>
        <taxon>Plasmodiidae</taxon>
        <taxon>Plasmodium</taxon>
        <taxon>Plasmodium (Vinckeia)</taxon>
    </lineage>
</organism>
<protein>
    <submittedName>
        <fullName evidence="2">Uncharacterized protein</fullName>
    </submittedName>
</protein>
<dbReference type="Proteomes" id="UP000018538">
    <property type="component" value="Unassembled WGS sequence"/>
</dbReference>
<dbReference type="AlphaFoldDB" id="V7PP46"/>